<dbReference type="Gene3D" id="2.60.98.40">
    <property type="match status" value="1"/>
</dbReference>
<sequence>MAMSLKKIGTLAIGGAMVATALASGVAAEVTTIGFSDYKDLKADLVKDGQPNCYVVVGANAPSTMDVVSAADIAAKIGSLCYKEGTVTDGKALLDVYAKSESDDFDLTRDWDTAIPLISTSSTYTLGEYNAKVTVNISDNYEKYFNNNSIIDLISFKDKNINSIPSNDISYNNNNISTFNNLVTLSSEVNVPTSISSYINITKEGITTEYKRIIDMSLVGSSSGFNTLNVGDIIEDPYTGSKIIITDINNAGINYYEYIGQSILEPTTVPSVYNTTIDNYYVEYNQTSDNIILKDESTGAVYINATVSNLQALGTDVYYIYNESSNTGLIFNKKGNIVCIIKNPGVRTFGEMLSSFEVPQGGKQFVAITYENGTFVPKTINDLINVSEIVGIGVVYDSYKIYNAVGDEIEKIKVTNEAALPENGKIVFISASDSDYADSLAKEAEDAFSGDHLSDIISGTDVRVKSLGVLPTALKIDDIDPDDWYTETKDDDAGEIFVVSVKNDSDDGITIKKREALYMSLAYKDGDSNIEDTVPIKPGDRIPFLGKEEAVVKIDSDKDAIYLGDPVYEGVMKEGSEIDVGNGYSVKVKQVLKSTNPGEYKVTVDIIKDGTVVAEKSDTVDTSTGQTMKFVYGGIGVVVHTAWMNIGETQGYAELLITKNTKEIDLGKKYIGDYKAYAVVRNPFSDVLNLESDIKDSDNIVGIALRYEGDDLTSLEDGDSLNIADYVSFKFDDENKQDRLYVYFSMDKEEPLELQTGETASILNAKITLNNIEGTAVEPCSLTAPIAKLDSEVSLDTADKNLVLVGGPVANKLTKELVEEGKLELNNTSPPTIALIPGVANGHDVIVVAGGDREKTREAALELIKNL</sequence>
<keyword evidence="4" id="KW-1185">Reference proteome</keyword>
<feature type="domain" description="S-layer protein central" evidence="1">
    <location>
        <begin position="427"/>
        <end position="776"/>
    </location>
</feature>
<dbReference type="Pfam" id="PF05124">
    <property type="entry name" value="S_layer_C"/>
    <property type="match status" value="1"/>
</dbReference>
<dbReference type="InterPro" id="IPR022650">
    <property type="entry name" value="S_layer_central"/>
</dbReference>
<evidence type="ECO:0000313" key="3">
    <source>
        <dbReference type="EMBL" id="ACX71989.1"/>
    </source>
</evidence>
<evidence type="ECO:0000259" key="1">
    <source>
        <dbReference type="Pfam" id="PF05123"/>
    </source>
</evidence>
<dbReference type="eggNOG" id="arCOG03418">
    <property type="taxonomic scope" value="Archaea"/>
</dbReference>
<dbReference type="STRING" id="579137.Metvu_0121"/>
<dbReference type="AlphaFoldDB" id="C9REI7"/>
<evidence type="ECO:0000259" key="2">
    <source>
        <dbReference type="Pfam" id="PF05124"/>
    </source>
</evidence>
<dbReference type="InterPro" id="IPR022651">
    <property type="entry name" value="S_layer_C"/>
</dbReference>
<evidence type="ECO:0000313" key="4">
    <source>
        <dbReference type="Proteomes" id="UP000002063"/>
    </source>
</evidence>
<dbReference type="NCBIfam" id="TIGR01564">
    <property type="entry name" value="S_layer_MJ"/>
    <property type="match status" value="2"/>
</dbReference>
<accession>C9REI7</accession>
<dbReference type="Proteomes" id="UP000002063">
    <property type="component" value="Chromosome"/>
</dbReference>
<dbReference type="KEGG" id="mvu:Metvu_0121"/>
<reference evidence="3" key="1">
    <citation type="submission" date="2009-10" db="EMBL/GenBank/DDBJ databases">
        <title>Complete sequence of chromosome of Methanocaldococcus vulcanius M7.</title>
        <authorList>
            <consortium name="US DOE Joint Genome Institute"/>
            <person name="Lucas S."/>
            <person name="Copeland A."/>
            <person name="Lapidus A."/>
            <person name="Glavina del Rio T."/>
            <person name="Dalin E."/>
            <person name="Tice H."/>
            <person name="Bruce D."/>
            <person name="Goodwin L."/>
            <person name="Pitluck S."/>
            <person name="Lcollab F.I."/>
            <person name="Brettin T."/>
            <person name="Detter J.C."/>
            <person name="Han C."/>
            <person name="Tapia R."/>
            <person name="Kuske C.R."/>
            <person name="Schmutz J."/>
            <person name="Larimer F."/>
            <person name="Land M."/>
            <person name="Hauser L."/>
            <person name="Kyrpides N."/>
            <person name="Ovchinikova G."/>
            <person name="Sieprawska-Lupa M."/>
            <person name="Whitman W.B."/>
            <person name="Woyke T."/>
        </authorList>
    </citation>
    <scope>NUCLEOTIDE SEQUENCE [LARGE SCALE GENOMIC DNA]</scope>
    <source>
        <strain evidence="3">M7</strain>
    </source>
</reference>
<dbReference type="OrthoDB" id="92388at2157"/>
<dbReference type="InterPro" id="IPR006454">
    <property type="entry name" value="S_layer_MJ"/>
</dbReference>
<dbReference type="HOGENOM" id="CLU_016296_0_0_2"/>
<dbReference type="EMBL" id="CP001787">
    <property type="protein sequence ID" value="ACX71989.1"/>
    <property type="molecule type" value="Genomic_DNA"/>
</dbReference>
<protein>
    <submittedName>
        <fullName evidence="3">S-layer protein</fullName>
    </submittedName>
</protein>
<proteinExistence type="predicted"/>
<dbReference type="GeneID" id="89920777"/>
<organism evidence="3 4">
    <name type="scientific">Methanocaldococcus vulcanius (strain ATCC 700851 / DSM 12094 / M7)</name>
    <name type="common">Methanococcus vulcanius</name>
    <dbReference type="NCBI Taxonomy" id="579137"/>
    <lineage>
        <taxon>Archaea</taxon>
        <taxon>Methanobacteriati</taxon>
        <taxon>Methanobacteriota</taxon>
        <taxon>Methanomada group</taxon>
        <taxon>Methanococci</taxon>
        <taxon>Methanococcales</taxon>
        <taxon>Methanocaldococcaceae</taxon>
        <taxon>Methanocaldococcus</taxon>
    </lineage>
</organism>
<dbReference type="RefSeq" id="WP_012819535.1">
    <property type="nucleotide sequence ID" value="NC_013407.1"/>
</dbReference>
<name>C9REI7_METVM</name>
<feature type="domain" description="S-layer protein outer" evidence="2">
    <location>
        <begin position="39"/>
        <end position="867"/>
    </location>
</feature>
<gene>
    <name evidence="3" type="ordered locus">Metvu_0121</name>
</gene>
<dbReference type="Pfam" id="PF05123">
    <property type="entry name" value="S_layer_N"/>
    <property type="match status" value="1"/>
</dbReference>